<accession>A0A9W7T174</accession>
<dbReference type="Proteomes" id="UP001138500">
    <property type="component" value="Unassembled WGS sequence"/>
</dbReference>
<name>A0A9W7T174_9PEZI</name>
<keyword evidence="2" id="KW-1185">Reference proteome</keyword>
<dbReference type="GO" id="GO:0005524">
    <property type="term" value="F:ATP binding"/>
    <property type="evidence" value="ECO:0007669"/>
    <property type="project" value="UniProtKB-KW"/>
</dbReference>
<keyword evidence="1" id="KW-0547">Nucleotide-binding</keyword>
<protein>
    <submittedName>
        <fullName evidence="1">Methionine import ATP-binding protein MetN 1</fullName>
    </submittedName>
</protein>
<dbReference type="OrthoDB" id="10065837at2759"/>
<evidence type="ECO:0000313" key="2">
    <source>
        <dbReference type="Proteomes" id="UP001138500"/>
    </source>
</evidence>
<proteinExistence type="predicted"/>
<comment type="caution">
    <text evidence="1">The sequence shown here is derived from an EMBL/GenBank/DDBJ whole genome shotgun (WGS) entry which is preliminary data.</text>
</comment>
<reference evidence="1 2" key="1">
    <citation type="journal article" date="2018" name="IMA Fungus">
        <title>IMA Genome-F 10: Nine draft genome sequences of Claviceps purpurea s.lat., including C. arundinis, C. humidiphila, and C. cf. spartinae, pseudomolecules for the pitch canker pathogen Fusarium circinatum, draft genome of Davidsoniella eucalypti, Grosmannia galeiformis, Quambalaria eucalypti, and Teratosphaeria destructans.</title>
        <authorList>
            <person name="Wingfield B.D."/>
            <person name="Liu M."/>
            <person name="Nguyen H.D."/>
            <person name="Lane F.A."/>
            <person name="Morgan S.W."/>
            <person name="De Vos L."/>
            <person name="Wilken P.M."/>
            <person name="Duong T.A."/>
            <person name="Aylward J."/>
            <person name="Coetzee M.P."/>
            <person name="Dadej K."/>
            <person name="De Beer Z.W."/>
            <person name="Findlay W."/>
            <person name="Havenga M."/>
            <person name="Kolarik M."/>
            <person name="Menzies J.G."/>
            <person name="Naidoo K."/>
            <person name="Pochopski O."/>
            <person name="Shoukouhi P."/>
            <person name="Santana Q.C."/>
            <person name="Seifert K.A."/>
            <person name="Soal N."/>
            <person name="Steenkamp E.T."/>
            <person name="Tatham C.T."/>
            <person name="van der Nest M.A."/>
            <person name="Wingfield M.J."/>
        </authorList>
    </citation>
    <scope>NUCLEOTIDE SEQUENCE [LARGE SCALE GENOMIC DNA]</scope>
    <source>
        <strain evidence="1">CMW44962</strain>
    </source>
</reference>
<dbReference type="AlphaFoldDB" id="A0A9W7T174"/>
<organism evidence="1 2">
    <name type="scientific">Teratosphaeria destructans</name>
    <dbReference type="NCBI Taxonomy" id="418781"/>
    <lineage>
        <taxon>Eukaryota</taxon>
        <taxon>Fungi</taxon>
        <taxon>Dikarya</taxon>
        <taxon>Ascomycota</taxon>
        <taxon>Pezizomycotina</taxon>
        <taxon>Dothideomycetes</taxon>
        <taxon>Dothideomycetidae</taxon>
        <taxon>Mycosphaerellales</taxon>
        <taxon>Teratosphaeriaceae</taxon>
        <taxon>Teratosphaeria</taxon>
    </lineage>
</organism>
<dbReference type="EMBL" id="RIBY02000113">
    <property type="protein sequence ID" value="KAH9845230.1"/>
    <property type="molecule type" value="Genomic_DNA"/>
</dbReference>
<evidence type="ECO:0000313" key="1">
    <source>
        <dbReference type="EMBL" id="KAH9845230.1"/>
    </source>
</evidence>
<keyword evidence="1" id="KW-0067">ATP-binding</keyword>
<reference evidence="1 2" key="2">
    <citation type="journal article" date="2021" name="Curr. Genet.">
        <title>Genetic response to nitrogen starvation in the aggressive Eucalyptus foliar pathogen Teratosphaeria destructans.</title>
        <authorList>
            <person name="Havenga M."/>
            <person name="Wingfield B.D."/>
            <person name="Wingfield M.J."/>
            <person name="Dreyer L.L."/>
            <person name="Roets F."/>
            <person name="Aylward J."/>
        </authorList>
    </citation>
    <scope>NUCLEOTIDE SEQUENCE [LARGE SCALE GENOMIC DNA]</scope>
    <source>
        <strain evidence="1">CMW44962</strain>
    </source>
</reference>
<sequence>MVPELLQPPRHVLICLVFADVVDEQRTHSAAVVCGGNGPVALLPCGIPDLCLDGFGVNLNAAGRELDADGGFAVEVEFVAGEPREQIGFTDARVAYQDNLEEILDTSLVR</sequence>
<gene>
    <name evidence="1" type="ORF">Tdes44962_MAKER01240</name>
</gene>